<feature type="domain" description="Distal membrane-arm assembly complex protein 1-like" evidence="2">
    <location>
        <begin position="29"/>
        <end position="75"/>
    </location>
</feature>
<organism evidence="3 4">
    <name type="scientific">Atrichornis clamosus</name>
    <dbReference type="NCBI Taxonomy" id="449594"/>
    <lineage>
        <taxon>Eukaryota</taxon>
        <taxon>Metazoa</taxon>
        <taxon>Chordata</taxon>
        <taxon>Craniata</taxon>
        <taxon>Vertebrata</taxon>
        <taxon>Euteleostomi</taxon>
        <taxon>Archelosauria</taxon>
        <taxon>Archosauria</taxon>
        <taxon>Dinosauria</taxon>
        <taxon>Saurischia</taxon>
        <taxon>Theropoda</taxon>
        <taxon>Coelurosauria</taxon>
        <taxon>Aves</taxon>
        <taxon>Neognathae</taxon>
        <taxon>Neoaves</taxon>
        <taxon>Telluraves</taxon>
        <taxon>Australaves</taxon>
        <taxon>Passeriformes</taxon>
        <taxon>Menuridae</taxon>
        <taxon>Atrichornis</taxon>
    </lineage>
</organism>
<evidence type="ECO:0000313" key="4">
    <source>
        <dbReference type="Proteomes" id="UP000658642"/>
    </source>
</evidence>
<sequence>MSPRGAEAAPDAVSVPGPGLAPSRPASSGCWSCRLVSGAGLLMAAIWIYEGARSTMKKGVPPSMAAIAQTSFAVGEGRG</sequence>
<dbReference type="InterPro" id="IPR053117">
    <property type="entry name" value="DMAC_Protein"/>
</dbReference>
<name>A0A852PHN4_9PASS</name>
<dbReference type="EMBL" id="WBMZ01021043">
    <property type="protein sequence ID" value="NXY26994.1"/>
    <property type="molecule type" value="Genomic_DNA"/>
</dbReference>
<reference evidence="3" key="1">
    <citation type="submission" date="2020-02" db="EMBL/GenBank/DDBJ databases">
        <title>Bird 10,000 Genomes (B10K) Project - Family phase.</title>
        <authorList>
            <person name="Zhang G."/>
        </authorList>
    </citation>
    <scope>NUCLEOTIDE SEQUENCE</scope>
    <source>
        <strain evidence="3">B10K-DU-029-61</strain>
        <tissue evidence="3">Blood</tissue>
    </source>
</reference>
<evidence type="ECO:0000256" key="1">
    <source>
        <dbReference type="SAM" id="MobiDB-lite"/>
    </source>
</evidence>
<dbReference type="AlphaFoldDB" id="A0A852PHN4"/>
<gene>
    <name evidence="3" type="primary">Dmac1</name>
    <name evidence="3" type="ORF">ATRCLA_R15339</name>
</gene>
<dbReference type="OrthoDB" id="6340866at2759"/>
<dbReference type="PANTHER" id="PTHR36469:SF1">
    <property type="entry name" value="DISTAL MEMBRANE-ARM ASSEMBLY COMPLEX PROTEIN 1"/>
    <property type="match status" value="1"/>
</dbReference>
<proteinExistence type="predicted"/>
<dbReference type="Pfam" id="PF15055">
    <property type="entry name" value="DMAC1_Dmo2"/>
    <property type="match status" value="1"/>
</dbReference>
<dbReference type="PANTHER" id="PTHR36469">
    <property type="entry name" value="DISTAL MEMBRANE-ARM ASSEMBLY COMPLEX PROTEIN 1"/>
    <property type="match status" value="1"/>
</dbReference>
<feature type="region of interest" description="Disordered" evidence="1">
    <location>
        <begin position="1"/>
        <end position="28"/>
    </location>
</feature>
<feature type="non-terminal residue" evidence="3">
    <location>
        <position position="1"/>
    </location>
</feature>
<accession>A0A852PHN4</accession>
<dbReference type="InterPro" id="IPR028036">
    <property type="entry name" value="DMAC1-like_dom"/>
</dbReference>
<dbReference type="Proteomes" id="UP000658642">
    <property type="component" value="Unassembled WGS sequence"/>
</dbReference>
<keyword evidence="4" id="KW-1185">Reference proteome</keyword>
<comment type="caution">
    <text evidence="3">The sequence shown here is derived from an EMBL/GenBank/DDBJ whole genome shotgun (WGS) entry which is preliminary data.</text>
</comment>
<evidence type="ECO:0000313" key="3">
    <source>
        <dbReference type="EMBL" id="NXY26994.1"/>
    </source>
</evidence>
<protein>
    <submittedName>
        <fullName evidence="3">DMAC1 protein</fullName>
    </submittedName>
</protein>
<evidence type="ECO:0000259" key="2">
    <source>
        <dbReference type="Pfam" id="PF15055"/>
    </source>
</evidence>
<feature type="non-terminal residue" evidence="3">
    <location>
        <position position="79"/>
    </location>
</feature>